<name>A0A7K4MPG0_9ARCH</name>
<gene>
    <name evidence="2" type="ORF">HX837_04585</name>
</gene>
<evidence type="ECO:0000256" key="1">
    <source>
        <dbReference type="SAM" id="Phobius"/>
    </source>
</evidence>
<protein>
    <submittedName>
        <fullName evidence="2">Uncharacterized protein</fullName>
    </submittedName>
</protein>
<sequence length="79" mass="8479">MNKAWADTKTITVDPEDGSIMIQQTDITQGEGVEVSGSGFKLNTGLGWGVDIAVVLIVVAVLYVGKKYVDKYFAKNKGV</sequence>
<keyword evidence="1" id="KW-0812">Transmembrane</keyword>
<keyword evidence="1" id="KW-1133">Transmembrane helix</keyword>
<evidence type="ECO:0000313" key="2">
    <source>
        <dbReference type="EMBL" id="NWJ43470.1"/>
    </source>
</evidence>
<feature type="transmembrane region" description="Helical" evidence="1">
    <location>
        <begin position="46"/>
        <end position="65"/>
    </location>
</feature>
<evidence type="ECO:0000313" key="3">
    <source>
        <dbReference type="Proteomes" id="UP000523105"/>
    </source>
</evidence>
<dbReference type="AlphaFoldDB" id="A0A7K4MPG0"/>
<accession>A0A7K4MPG0</accession>
<reference evidence="2 3" key="1">
    <citation type="journal article" date="2019" name="Environ. Microbiol.">
        <title>Genomics insights into ecotype formation of ammonia-oxidizing archaea in the deep ocean.</title>
        <authorList>
            <person name="Wang Y."/>
            <person name="Huang J.M."/>
            <person name="Cui G.J."/>
            <person name="Nunoura T."/>
            <person name="Takaki Y."/>
            <person name="Li W.L."/>
            <person name="Li J."/>
            <person name="Gao Z.M."/>
            <person name="Takai K."/>
            <person name="Zhang A.Q."/>
            <person name="Stepanauskas R."/>
        </authorList>
    </citation>
    <scope>NUCLEOTIDE SEQUENCE [LARGE SCALE GENOMIC DNA]</scope>
    <source>
        <strain evidence="2 3">L15b</strain>
    </source>
</reference>
<comment type="caution">
    <text evidence="2">The sequence shown here is derived from an EMBL/GenBank/DDBJ whole genome shotgun (WGS) entry which is preliminary data.</text>
</comment>
<keyword evidence="1" id="KW-0472">Membrane</keyword>
<dbReference type="Proteomes" id="UP000523105">
    <property type="component" value="Unassembled WGS sequence"/>
</dbReference>
<proteinExistence type="predicted"/>
<organism evidence="2 3">
    <name type="scientific">Marine Group I thaumarchaeote</name>
    <dbReference type="NCBI Taxonomy" id="2511932"/>
    <lineage>
        <taxon>Archaea</taxon>
        <taxon>Nitrososphaerota</taxon>
        <taxon>Marine Group I</taxon>
    </lineage>
</organism>
<dbReference type="EMBL" id="JACASV010000026">
    <property type="protein sequence ID" value="NWJ43470.1"/>
    <property type="molecule type" value="Genomic_DNA"/>
</dbReference>